<gene>
    <name evidence="2" type="ORF">CRE_00106</name>
</gene>
<dbReference type="AlphaFoldDB" id="E3LD64"/>
<dbReference type="GeneID" id="9822338"/>
<dbReference type="KEGG" id="crq:GCK72_024696"/>
<dbReference type="PANTHER" id="PTHR36944:SF3">
    <property type="entry name" value="PROTEIN CBG10961"/>
    <property type="match status" value="1"/>
</dbReference>
<keyword evidence="1" id="KW-0472">Membrane</keyword>
<keyword evidence="3" id="KW-1185">Reference proteome</keyword>
<dbReference type="EMBL" id="DS268407">
    <property type="protein sequence ID" value="EFO82987.1"/>
    <property type="molecule type" value="Genomic_DNA"/>
</dbReference>
<accession>E3LD64</accession>
<dbReference type="RefSeq" id="XP_003118389.2">
    <property type="nucleotide sequence ID" value="XM_003118341.2"/>
</dbReference>
<evidence type="ECO:0000313" key="2">
    <source>
        <dbReference type="EMBL" id="EFO82987.1"/>
    </source>
</evidence>
<keyword evidence="1" id="KW-1133">Transmembrane helix</keyword>
<protein>
    <submittedName>
        <fullName evidence="2">Uncharacterized protein</fullName>
    </submittedName>
</protein>
<dbReference type="Proteomes" id="UP000008281">
    <property type="component" value="Unassembled WGS sequence"/>
</dbReference>
<sequence length="341" mass="40651">MKEKERVFDLKQMHNRHFFRLHPTRVFRAEQVMNTFGSFLLLLIFLHVKSSIFITCCRKPLIYRFQIHKRNMFNFLTLILLTIISTGLCHKSRPRRHYNDEYRINTPACDVVCEGQWKSEFHANFHKIYDTEYFEIPLDTTIVKNRSNLKMFCSSTIQKYSCLRKECRIHRTPWSAEKHICIGHFDNFDRNINCLSLTDRYVQKECSNVCNSIKIEVSQAEIDRMAEMEFSRQEKSEFVEQNKHCNFIACHQLCHEYIISKICIDSAVAARSVVKSYYDSYLEREYTALNKDDQDELYSSFCRRVTPGQDENTYTANMTRFNNLTLDRMKNDIRSVFSILD</sequence>
<evidence type="ECO:0000256" key="1">
    <source>
        <dbReference type="SAM" id="Phobius"/>
    </source>
</evidence>
<dbReference type="eggNOG" id="ENOG502SZIM">
    <property type="taxonomic scope" value="Eukaryota"/>
</dbReference>
<dbReference type="HOGENOM" id="CLU_070167_0_0_1"/>
<dbReference type="FunCoup" id="E3LD64">
    <property type="interactions" value="92"/>
</dbReference>
<dbReference type="CTD" id="9822338"/>
<dbReference type="OrthoDB" id="5813806at2759"/>
<reference evidence="2" key="1">
    <citation type="submission" date="2007-07" db="EMBL/GenBank/DDBJ databases">
        <title>PCAP assembly of the Caenorhabditis remanei genome.</title>
        <authorList>
            <consortium name="The Caenorhabditis remanei Sequencing Consortium"/>
            <person name="Wilson R.K."/>
        </authorList>
    </citation>
    <scope>NUCLEOTIDE SEQUENCE [LARGE SCALE GENOMIC DNA]</scope>
    <source>
        <strain evidence="2">PB4641</strain>
    </source>
</reference>
<feature type="transmembrane region" description="Helical" evidence="1">
    <location>
        <begin position="72"/>
        <end position="89"/>
    </location>
</feature>
<name>E3LD64_CAERE</name>
<dbReference type="PANTHER" id="PTHR36944">
    <property type="entry name" value="PROTEIN CBG02791-RELATED"/>
    <property type="match status" value="1"/>
</dbReference>
<organism evidence="3">
    <name type="scientific">Caenorhabditis remanei</name>
    <name type="common">Caenorhabditis vulgaris</name>
    <dbReference type="NCBI Taxonomy" id="31234"/>
    <lineage>
        <taxon>Eukaryota</taxon>
        <taxon>Metazoa</taxon>
        <taxon>Ecdysozoa</taxon>
        <taxon>Nematoda</taxon>
        <taxon>Chromadorea</taxon>
        <taxon>Rhabditida</taxon>
        <taxon>Rhabditina</taxon>
        <taxon>Rhabditomorpha</taxon>
        <taxon>Rhabditoidea</taxon>
        <taxon>Rhabditidae</taxon>
        <taxon>Peloderinae</taxon>
        <taxon>Caenorhabditis</taxon>
    </lineage>
</organism>
<proteinExistence type="predicted"/>
<keyword evidence="1" id="KW-0812">Transmembrane</keyword>
<dbReference type="OMA" id="YSSFCRR"/>
<dbReference type="InParanoid" id="E3LD64"/>
<evidence type="ECO:0000313" key="3">
    <source>
        <dbReference type="Proteomes" id="UP000008281"/>
    </source>
</evidence>